<gene>
    <name evidence="3" type="ORF">ACFOZ0_04790</name>
</gene>
<dbReference type="EMBL" id="JBHRWR010000002">
    <property type="protein sequence ID" value="MFC3572609.1"/>
    <property type="molecule type" value="Genomic_DNA"/>
</dbReference>
<evidence type="ECO:0000313" key="3">
    <source>
        <dbReference type="EMBL" id="MFC3572609.1"/>
    </source>
</evidence>
<evidence type="ECO:0000256" key="2">
    <source>
        <dbReference type="SAM" id="Phobius"/>
    </source>
</evidence>
<evidence type="ECO:0000313" key="4">
    <source>
        <dbReference type="Proteomes" id="UP001595701"/>
    </source>
</evidence>
<proteinExistence type="predicted"/>
<name>A0ABV7S6A4_9ACTN</name>
<keyword evidence="2" id="KW-0472">Membrane</keyword>
<organism evidence="3 4">
    <name type="scientific">Streptomyces yaanensis</name>
    <dbReference type="NCBI Taxonomy" id="1142239"/>
    <lineage>
        <taxon>Bacteria</taxon>
        <taxon>Bacillati</taxon>
        <taxon>Actinomycetota</taxon>
        <taxon>Actinomycetes</taxon>
        <taxon>Kitasatosporales</taxon>
        <taxon>Streptomycetaceae</taxon>
        <taxon>Streptomyces</taxon>
    </lineage>
</organism>
<keyword evidence="4" id="KW-1185">Reference proteome</keyword>
<accession>A0ABV7S6A4</accession>
<sequence>MAVAFLLTTAVATAASGLAPFVRRFFLAVAMGLFIVMSVPTSGGAVPAPMLPTFFQDVHRVMPLANGLDALRGILYFDGAASQFLGDVRDRTPVEDDATYQQASAVKGQPGMGAGHQGLRGEWRRQTPLRPEPPRSTAGGRRVTNLPAEYSWNAANASTRRCLPW</sequence>
<keyword evidence="2" id="KW-0812">Transmembrane</keyword>
<dbReference type="RefSeq" id="WP_310781417.1">
    <property type="nucleotide sequence ID" value="NZ_JBHRWR010000002.1"/>
</dbReference>
<protein>
    <submittedName>
        <fullName evidence="3">Uncharacterized protein</fullName>
    </submittedName>
</protein>
<evidence type="ECO:0000256" key="1">
    <source>
        <dbReference type="SAM" id="MobiDB-lite"/>
    </source>
</evidence>
<reference evidence="4" key="1">
    <citation type="journal article" date="2019" name="Int. J. Syst. Evol. Microbiol.">
        <title>The Global Catalogue of Microorganisms (GCM) 10K type strain sequencing project: providing services to taxonomists for standard genome sequencing and annotation.</title>
        <authorList>
            <consortium name="The Broad Institute Genomics Platform"/>
            <consortium name="The Broad Institute Genome Sequencing Center for Infectious Disease"/>
            <person name="Wu L."/>
            <person name="Ma J."/>
        </authorList>
    </citation>
    <scope>NUCLEOTIDE SEQUENCE [LARGE SCALE GENOMIC DNA]</scope>
    <source>
        <strain evidence="4">CGMCC 4.7035</strain>
    </source>
</reference>
<keyword evidence="2" id="KW-1133">Transmembrane helix</keyword>
<comment type="caution">
    <text evidence="3">The sequence shown here is derived from an EMBL/GenBank/DDBJ whole genome shotgun (WGS) entry which is preliminary data.</text>
</comment>
<feature type="transmembrane region" description="Helical" evidence="2">
    <location>
        <begin position="27"/>
        <end position="46"/>
    </location>
</feature>
<feature type="region of interest" description="Disordered" evidence="1">
    <location>
        <begin position="107"/>
        <end position="142"/>
    </location>
</feature>
<dbReference type="Proteomes" id="UP001595701">
    <property type="component" value="Unassembled WGS sequence"/>
</dbReference>